<feature type="compositionally biased region" description="Basic and acidic residues" evidence="1">
    <location>
        <begin position="1215"/>
        <end position="1228"/>
    </location>
</feature>
<feature type="compositionally biased region" description="Low complexity" evidence="1">
    <location>
        <begin position="391"/>
        <end position="413"/>
    </location>
</feature>
<sequence>MYGSQPPPHYAGGYQNPPQPEWQSHHSTPASTYNPNTYGPINPYSQTTSPPPPVGSTPNADTSSWGVRYNQHMAQEPPPPPPIPPRNPDLYSASPPPPPPPRPTSTSNPTPNATSWDYSNTYNTQEYNTTYNTQPAQSPPQPPPKPPLPAAYQNEINGYAQQWQSSQQNYGPQYSHHPPTHNYDPSPQPQPQPQPQSHIYEPVIHDQAQTNYQQTPFYSTGSPPPAVPMSSAPPAPPATASSVGTQWTSQPSNYTTGASILGHGGVSDWEHLNSTPGDVDDLELYRKKPAPGQPMAQSNSAAATPPPPLQEPPIYNSPQRHTPVSSQAMSPSSLDQTQTYPPRNNSTHSQVSLISPEDRSESIDGVIKAWNQHPVSPITKAQSETYPPSPASMLAKPASPAAATANPAATGPPIEDNPGSNLEKHTGQIEQVTSRVSTPVTTNDAIPSQVKILDPYDDLDPWSKSSLFRYVTMLRKEAVAESEEEKHKIFTGFVAKETRLREVLYNVESADKETKQASSTVPLDTRKSSEDLVATANQLKKYLEEMKDMRLPPLSDDHIPVESEDGAPHSRETGDDSEDPDDVPYSPGGRPILNKKLPAQALAKKQEDLRRLSSNPQGLGTNSVGGETSSHAPSNAMTGQDVSSIGRSTSVPPASTTSSTTAAALTPLVPEPPQPAYTPFRYTEGPQRGSETLSVAQPGYQAYSALRQASAESGRAMSAAPLLQTPADQGPTGLPKSTGSIQTDETFLGIIREKSVSYRGKNELVGSESGFEELGALIPDPFPTLEESVEISNIRKKMDVYSDDFRYIYVTTETWELAARDRREKLERDRVARQEVSEAHIDSLFNEKEIGYADINPLEEQFRQGEARTQLAEERKELDNFIRKVYNPVDIRLKEEIVELKALHQRALDELSHDKIHSNSNSKYQISRTMKTINTLSNKLEARYQKRLDLGLNREHHRKRAERRPLVFLGDSRALKKLDADFEKMEKQNVVEAAKDRDERANKLTDVFDGAILHALGNHQRVLDDTAAKMRKLDVGMVERSSLSEADKELLLRSISALTKFLAEDAESMLTSFKEADTLLNEADYKVSVAEAQYANSDPEVFRRLEDEKKKEDDKIQEDHSSKLESIKKAPAEISSKVDQILSAMNKEPGVGPGPWRRPASLTTNTTAAQLRPESQSQSRSRSRSPSVLDETNEDRHIVDGLMPGPLRLSAETEQQERLRKALEDAKKRNAAKNYTA</sequence>
<comment type="caution">
    <text evidence="2">The sequence shown here is derived from an EMBL/GenBank/DDBJ whole genome shotgun (WGS) entry which is preliminary data.</text>
</comment>
<feature type="compositionally biased region" description="Polar residues" evidence="1">
    <location>
        <begin position="316"/>
        <end position="353"/>
    </location>
</feature>
<feature type="region of interest" description="Disordered" evidence="1">
    <location>
        <begin position="1"/>
        <end position="423"/>
    </location>
</feature>
<feature type="compositionally biased region" description="Pro residues" evidence="1">
    <location>
        <begin position="222"/>
        <end position="237"/>
    </location>
</feature>
<feature type="compositionally biased region" description="Polar residues" evidence="1">
    <location>
        <begin position="21"/>
        <end position="39"/>
    </location>
</feature>
<feature type="compositionally biased region" description="Polar residues" evidence="1">
    <location>
        <begin position="243"/>
        <end position="258"/>
    </location>
</feature>
<evidence type="ECO:0000313" key="2">
    <source>
        <dbReference type="EMBL" id="OKL61561.1"/>
    </source>
</evidence>
<dbReference type="EMBL" id="LFMY01000004">
    <property type="protein sequence ID" value="OKL61561.1"/>
    <property type="molecule type" value="Genomic_DNA"/>
</dbReference>
<name>A0A225AJA8_TALAT</name>
<feature type="compositionally biased region" description="Pro residues" evidence="1">
    <location>
        <begin position="94"/>
        <end position="103"/>
    </location>
</feature>
<feature type="compositionally biased region" description="Polar residues" evidence="1">
    <location>
        <begin position="154"/>
        <end position="172"/>
    </location>
</feature>
<feature type="compositionally biased region" description="Low complexity" evidence="1">
    <location>
        <begin position="104"/>
        <end position="136"/>
    </location>
</feature>
<feature type="region of interest" description="Disordered" evidence="1">
    <location>
        <begin position="1145"/>
        <end position="1237"/>
    </location>
</feature>
<reference evidence="2 3" key="1">
    <citation type="submission" date="2015-06" db="EMBL/GenBank/DDBJ databases">
        <title>Talaromyces atroroseus IBT 11181 draft genome.</title>
        <authorList>
            <person name="Rasmussen K.B."/>
            <person name="Rasmussen S."/>
            <person name="Petersen B."/>
            <person name="Sicheritz-Ponten T."/>
            <person name="Mortensen U.H."/>
            <person name="Thrane U."/>
        </authorList>
    </citation>
    <scope>NUCLEOTIDE SEQUENCE [LARGE SCALE GENOMIC DNA]</scope>
    <source>
        <strain evidence="2 3">IBT 11181</strain>
    </source>
</reference>
<feature type="compositionally biased region" description="Pro residues" evidence="1">
    <location>
        <begin position="76"/>
        <end position="87"/>
    </location>
</feature>
<feature type="region of interest" description="Disordered" evidence="1">
    <location>
        <begin position="510"/>
        <end position="529"/>
    </location>
</feature>
<feature type="compositionally biased region" description="Low complexity" evidence="1">
    <location>
        <begin position="648"/>
        <end position="668"/>
    </location>
</feature>
<dbReference type="GeneID" id="31003655"/>
<evidence type="ECO:0000313" key="3">
    <source>
        <dbReference type="Proteomes" id="UP000214365"/>
    </source>
</evidence>
<gene>
    <name evidence="2" type="ORF">UA08_03900</name>
</gene>
<keyword evidence="3" id="KW-1185">Reference proteome</keyword>
<feature type="compositionally biased region" description="Polar residues" evidence="1">
    <location>
        <begin position="612"/>
        <end position="647"/>
    </location>
</feature>
<protein>
    <submittedName>
        <fullName evidence="2">Uncharacterized protein</fullName>
    </submittedName>
</protein>
<feature type="compositionally biased region" description="Low complexity" evidence="1">
    <location>
        <begin position="1172"/>
        <end position="1187"/>
    </location>
</feature>
<dbReference type="Proteomes" id="UP000214365">
    <property type="component" value="Unassembled WGS sequence"/>
</dbReference>
<organism evidence="2 3">
    <name type="scientific">Talaromyces atroroseus</name>
    <dbReference type="NCBI Taxonomy" id="1441469"/>
    <lineage>
        <taxon>Eukaryota</taxon>
        <taxon>Fungi</taxon>
        <taxon>Dikarya</taxon>
        <taxon>Ascomycota</taxon>
        <taxon>Pezizomycotina</taxon>
        <taxon>Eurotiomycetes</taxon>
        <taxon>Eurotiomycetidae</taxon>
        <taxon>Eurotiales</taxon>
        <taxon>Trichocomaceae</taxon>
        <taxon>Talaromyces</taxon>
        <taxon>Talaromyces sect. Trachyspermi</taxon>
    </lineage>
</organism>
<proteinExistence type="predicted"/>
<dbReference type="AlphaFoldDB" id="A0A225AJA8"/>
<accession>A0A225AJA8</accession>
<feature type="compositionally biased region" description="Pro residues" evidence="1">
    <location>
        <begin position="137"/>
        <end position="149"/>
    </location>
</feature>
<dbReference type="STRING" id="1441469.A0A225AJA8"/>
<dbReference type="RefSeq" id="XP_020121682.1">
    <property type="nucleotide sequence ID" value="XM_020266251.1"/>
</dbReference>
<dbReference type="OrthoDB" id="1883964at2759"/>
<feature type="compositionally biased region" description="Basic and acidic residues" evidence="1">
    <location>
        <begin position="551"/>
        <end position="574"/>
    </location>
</feature>
<evidence type="ECO:0000256" key="1">
    <source>
        <dbReference type="SAM" id="MobiDB-lite"/>
    </source>
</evidence>
<feature type="region of interest" description="Disordered" evidence="1">
    <location>
        <begin position="1107"/>
        <end position="1130"/>
    </location>
</feature>
<feature type="region of interest" description="Disordered" evidence="1">
    <location>
        <begin position="551"/>
        <end position="671"/>
    </location>
</feature>
<feature type="compositionally biased region" description="Polar residues" evidence="1">
    <location>
        <begin position="207"/>
        <end position="221"/>
    </location>
</feature>